<accession>A0ACA9LJ21</accession>
<evidence type="ECO:0000313" key="1">
    <source>
        <dbReference type="EMBL" id="CAG8533517.1"/>
    </source>
</evidence>
<dbReference type="EMBL" id="CAJVPM010006291">
    <property type="protein sequence ID" value="CAG8533517.1"/>
    <property type="molecule type" value="Genomic_DNA"/>
</dbReference>
<evidence type="ECO:0000313" key="2">
    <source>
        <dbReference type="Proteomes" id="UP000789860"/>
    </source>
</evidence>
<sequence>MSNQFFAWLHIIYIFSLCIAIWPTPLLSQVTSSTPTKSAISLLDPILYSSFITSKTYQNTEEVSGEFLPGKIYAIMGPSGSGKSTLISILTGKIRETHGDVLDIMIRKLTVREILMHSASMRLPTKYNKEAKVKEIIRFLKLDRVMNQEIGDEGNIINIDLTEKNRGISGGEPHEVCDMLRAIAHERGITVVAIIHSPSKQIYDTFDEVLLLNTEGKFVDVAGLMRRYHRNRGMSRAEYLMDHVYNNVPKAPPTPQDQHKIRNILILFINMIEYIFD</sequence>
<feature type="non-terminal residue" evidence="1">
    <location>
        <position position="277"/>
    </location>
</feature>
<reference evidence="1" key="1">
    <citation type="submission" date="2021-06" db="EMBL/GenBank/DDBJ databases">
        <authorList>
            <person name="Kallberg Y."/>
            <person name="Tangrot J."/>
            <person name="Rosling A."/>
        </authorList>
    </citation>
    <scope>NUCLEOTIDE SEQUENCE</scope>
    <source>
        <strain evidence="1">AU212A</strain>
    </source>
</reference>
<comment type="caution">
    <text evidence="1">The sequence shown here is derived from an EMBL/GenBank/DDBJ whole genome shotgun (WGS) entry which is preliminary data.</text>
</comment>
<proteinExistence type="predicted"/>
<keyword evidence="2" id="KW-1185">Reference proteome</keyword>
<protein>
    <submittedName>
        <fullName evidence="1">3616_t:CDS:1</fullName>
    </submittedName>
</protein>
<gene>
    <name evidence="1" type="ORF">SCALOS_LOCUS4553</name>
</gene>
<organism evidence="1 2">
    <name type="scientific">Scutellospora calospora</name>
    <dbReference type="NCBI Taxonomy" id="85575"/>
    <lineage>
        <taxon>Eukaryota</taxon>
        <taxon>Fungi</taxon>
        <taxon>Fungi incertae sedis</taxon>
        <taxon>Mucoromycota</taxon>
        <taxon>Glomeromycotina</taxon>
        <taxon>Glomeromycetes</taxon>
        <taxon>Diversisporales</taxon>
        <taxon>Gigasporaceae</taxon>
        <taxon>Scutellospora</taxon>
    </lineage>
</organism>
<dbReference type="Proteomes" id="UP000789860">
    <property type="component" value="Unassembled WGS sequence"/>
</dbReference>
<name>A0ACA9LJ21_9GLOM</name>